<evidence type="ECO:0000256" key="6">
    <source>
        <dbReference type="SAM" id="Phobius"/>
    </source>
</evidence>
<protein>
    <recommendedName>
        <fullName evidence="9">Polysaccharide biosynthesis protein</fullName>
    </recommendedName>
</protein>
<feature type="transmembrane region" description="Helical" evidence="6">
    <location>
        <begin position="445"/>
        <end position="463"/>
    </location>
</feature>
<feature type="transmembrane region" description="Helical" evidence="6">
    <location>
        <begin position="123"/>
        <end position="144"/>
    </location>
</feature>
<feature type="transmembrane region" description="Helical" evidence="6">
    <location>
        <begin position="244"/>
        <end position="264"/>
    </location>
</feature>
<comment type="subcellular location">
    <subcellularLocation>
        <location evidence="1">Cell membrane</location>
        <topology evidence="1">Multi-pass membrane protein</topology>
    </subcellularLocation>
</comment>
<sequence length="520" mass="59280">MSATDRASNSLRNARYATLFYMVGLVAAFFFRRYFIQVLGDELLGLNSTLVSILGFLNIAELGLSSAVAFALYQPLAQNDRQQVSEIISIQAWFYRWVARIVLVASGILLLFFPLIFKDKGIPLWYAYATYVVLLFNALWGYLFNFRQIIFSSDQQEYKMTLAIQLPRVLKQVLQILAILYLPAPYIWWLGIEFLFGVVGALFIEWLIHRDYPWLKANAKQGNCVRSNYPEIIRRTKQLFYHKIATFVLQQSTPIVIFSVFASAQGLAVVTIYQNYLVIYAGISGVIYAIFNGLTASVGNLITEGDNNRVEVVFRKLYALRLWMALVIAGGMLWYSQGFMELWIGGGRSFQQIDLLLFVLYMLLQLSRLPDQFIYAYGMYQDIYAPMIEAILNLGLSILLGSMWGITGILLGINISLIVVIYGWKPYFLYSRAFKKSVWGYHLRQGAELFLVVGAGWALSYFLPSLTSFASTPSWLGWLKTALSGTCLFALISSILLYLLHPDFRQGFSMLISKIHRKHT</sequence>
<keyword evidence="2" id="KW-1003">Cell membrane</keyword>
<evidence type="ECO:0000313" key="7">
    <source>
        <dbReference type="EMBL" id="EEN83549.1"/>
    </source>
</evidence>
<keyword evidence="4 6" id="KW-1133">Transmembrane helix</keyword>
<evidence type="ECO:0000313" key="8">
    <source>
        <dbReference type="Proteomes" id="UP000004295"/>
    </source>
</evidence>
<dbReference type="EMBL" id="ACNN01000005">
    <property type="protein sequence ID" value="EEN83549.1"/>
    <property type="molecule type" value="Genomic_DNA"/>
</dbReference>
<evidence type="ECO:0008006" key="9">
    <source>
        <dbReference type="Google" id="ProtNLM"/>
    </source>
</evidence>
<dbReference type="AlphaFoldDB" id="C3J827"/>
<evidence type="ECO:0000256" key="4">
    <source>
        <dbReference type="ARBA" id="ARBA00022989"/>
    </source>
</evidence>
<feature type="transmembrane region" description="Helical" evidence="6">
    <location>
        <begin position="16"/>
        <end position="36"/>
    </location>
</feature>
<keyword evidence="3 6" id="KW-0812">Transmembrane</keyword>
<comment type="caution">
    <text evidence="7">The sequence shown here is derived from an EMBL/GenBank/DDBJ whole genome shotgun (WGS) entry which is preliminary data.</text>
</comment>
<feature type="transmembrane region" description="Helical" evidence="6">
    <location>
        <begin position="318"/>
        <end position="336"/>
    </location>
</feature>
<reference evidence="7 8" key="1">
    <citation type="submission" date="2009-04" db="EMBL/GenBank/DDBJ databases">
        <authorList>
            <person name="Sebastian Y."/>
            <person name="Madupu R."/>
            <person name="Durkin A.S."/>
            <person name="Torralba M."/>
            <person name="Methe B."/>
            <person name="Sutton G.G."/>
            <person name="Strausberg R.L."/>
            <person name="Nelson K.E."/>
        </authorList>
    </citation>
    <scope>NUCLEOTIDE SEQUENCE [LARGE SCALE GENOMIC DNA]</scope>
    <source>
        <strain evidence="8">ATCC 35406 / DSM 24491 / JCM 8526 / CCUG 16442 / BCRC 14492 / NCTC 13058 / HG 370</strain>
    </source>
</reference>
<gene>
    <name evidence="7" type="ORF">POREN0001_1270</name>
</gene>
<dbReference type="Proteomes" id="UP000004295">
    <property type="component" value="Unassembled WGS sequence"/>
</dbReference>
<evidence type="ECO:0000256" key="1">
    <source>
        <dbReference type="ARBA" id="ARBA00004651"/>
    </source>
</evidence>
<feature type="transmembrane region" description="Helical" evidence="6">
    <location>
        <begin position="94"/>
        <end position="117"/>
    </location>
</feature>
<feature type="transmembrane region" description="Helical" evidence="6">
    <location>
        <begin position="475"/>
        <end position="500"/>
    </location>
</feature>
<accession>C3J827</accession>
<dbReference type="PANTHER" id="PTHR30250:SF26">
    <property type="entry name" value="PSMA PROTEIN"/>
    <property type="match status" value="1"/>
</dbReference>
<feature type="transmembrane region" description="Helical" evidence="6">
    <location>
        <begin position="276"/>
        <end position="298"/>
    </location>
</feature>
<feature type="transmembrane region" description="Helical" evidence="6">
    <location>
        <begin position="48"/>
        <end position="73"/>
    </location>
</feature>
<proteinExistence type="predicted"/>
<feature type="transmembrane region" description="Helical" evidence="6">
    <location>
        <begin position="188"/>
        <end position="208"/>
    </location>
</feature>
<dbReference type="RefSeq" id="WP_004332016.1">
    <property type="nucleotide sequence ID" value="NZ_ACNN01000005.1"/>
</dbReference>
<feature type="transmembrane region" description="Helical" evidence="6">
    <location>
        <begin position="406"/>
        <end position="424"/>
    </location>
</feature>
<dbReference type="InterPro" id="IPR050833">
    <property type="entry name" value="Poly_Biosynth_Transport"/>
</dbReference>
<dbReference type="STRING" id="553175.POREN0001_1270"/>
<evidence type="ECO:0000256" key="5">
    <source>
        <dbReference type="ARBA" id="ARBA00023136"/>
    </source>
</evidence>
<dbReference type="eggNOG" id="COG0534">
    <property type="taxonomic scope" value="Bacteria"/>
</dbReference>
<organism evidence="7 8">
    <name type="scientific">Porphyromonas endodontalis (strain ATCC 35406 / DSM 24491 / JCM 8526 / CCUG 16442 / BCRC 14492 / NCTC 13058 / HG 370)</name>
    <name type="common">Bacteroides endodontalis</name>
    <dbReference type="NCBI Taxonomy" id="553175"/>
    <lineage>
        <taxon>Bacteria</taxon>
        <taxon>Pseudomonadati</taxon>
        <taxon>Bacteroidota</taxon>
        <taxon>Bacteroidia</taxon>
        <taxon>Bacteroidales</taxon>
        <taxon>Porphyromonadaceae</taxon>
        <taxon>Porphyromonas</taxon>
    </lineage>
</organism>
<dbReference type="PANTHER" id="PTHR30250">
    <property type="entry name" value="PST FAMILY PREDICTED COLANIC ACID TRANSPORTER"/>
    <property type="match status" value="1"/>
</dbReference>
<dbReference type="GeneID" id="93365582"/>
<dbReference type="GO" id="GO:0005886">
    <property type="term" value="C:plasma membrane"/>
    <property type="evidence" value="ECO:0007669"/>
    <property type="project" value="UniProtKB-SubCell"/>
</dbReference>
<evidence type="ECO:0000256" key="2">
    <source>
        <dbReference type="ARBA" id="ARBA00022475"/>
    </source>
</evidence>
<keyword evidence="8" id="KW-1185">Reference proteome</keyword>
<name>C3J827_POREA</name>
<evidence type="ECO:0000256" key="3">
    <source>
        <dbReference type="ARBA" id="ARBA00022692"/>
    </source>
</evidence>
<keyword evidence="5 6" id="KW-0472">Membrane</keyword>